<protein>
    <submittedName>
        <fullName evidence="1 2">Uncharacterized protein</fullName>
    </submittedName>
</protein>
<evidence type="ECO:0000313" key="1">
    <source>
        <dbReference type="EMBL" id="OAV84609.1"/>
    </source>
</evidence>
<reference evidence="1" key="1">
    <citation type="submission" date="2009-11" db="EMBL/GenBank/DDBJ databases">
        <authorList>
            <consortium name="The Broad Institute Genome Sequencing Platform"/>
            <person name="Ward D."/>
            <person name="Feldgarden M."/>
            <person name="Earl A."/>
            <person name="Young S.K."/>
            <person name="Zeng Q."/>
            <person name="Koehrsen M."/>
            <person name="Alvarado L."/>
            <person name="Berlin A."/>
            <person name="Bochicchio J."/>
            <person name="Borenstein D."/>
            <person name="Chapman S.B."/>
            <person name="Chen Z."/>
            <person name="Engels R."/>
            <person name="Freedman E."/>
            <person name="Gellesch M."/>
            <person name="Goldberg J."/>
            <person name="Griggs A."/>
            <person name="Gujja S."/>
            <person name="Heilman E."/>
            <person name="Heiman D."/>
            <person name="Hepburn T."/>
            <person name="Howarth C."/>
            <person name="Jen D."/>
            <person name="Larson L."/>
            <person name="Lewis B."/>
            <person name="Mehta T."/>
            <person name="Park D."/>
            <person name="Pearson M."/>
            <person name="Roberts A."/>
            <person name="Saif S."/>
            <person name="Shea T."/>
            <person name="Shenoy N."/>
            <person name="Sisk P."/>
            <person name="Stolte C."/>
            <person name="Sykes S."/>
            <person name="Thomson T."/>
            <person name="Walk T."/>
            <person name="White J."/>
            <person name="Yandava C."/>
            <person name="Izard J."/>
            <person name="Baranova O.V."/>
            <person name="Blanton J.M."/>
            <person name="Tanner A.C."/>
            <person name="Dewhirst F.E."/>
            <person name="Haas B."/>
            <person name="Nusbaum C."/>
            <person name="Birren B."/>
        </authorList>
    </citation>
    <scope>NUCLEOTIDE SEQUENCE [LARGE SCALE GENOMIC DNA]</scope>
    <source>
        <strain evidence="1">1-1 BBBD Race 1</strain>
    </source>
</reference>
<dbReference type="PANTHER" id="PTHR33324">
    <property type="entry name" value="EXPRESSED PROTEIN"/>
    <property type="match status" value="1"/>
</dbReference>
<reference evidence="1" key="2">
    <citation type="submission" date="2016-05" db="EMBL/GenBank/DDBJ databases">
        <title>Comparative analysis highlights variable genome content of wheat rusts and divergence of the mating loci.</title>
        <authorList>
            <person name="Cuomo C.A."/>
            <person name="Bakkeren G."/>
            <person name="Szabo L."/>
            <person name="Khalil H."/>
            <person name="Joly D."/>
            <person name="Goldberg J."/>
            <person name="Young S."/>
            <person name="Zeng Q."/>
            <person name="Fellers J."/>
        </authorList>
    </citation>
    <scope>NUCLEOTIDE SEQUENCE [LARGE SCALE GENOMIC DNA]</scope>
    <source>
        <strain evidence="1">1-1 BBBD Race 1</strain>
    </source>
</reference>
<gene>
    <name evidence="1" type="ORF">PTTG_11052</name>
</gene>
<reference evidence="2" key="4">
    <citation type="submission" date="2025-05" db="UniProtKB">
        <authorList>
            <consortium name="EnsemblFungi"/>
        </authorList>
    </citation>
    <scope>IDENTIFICATION</scope>
    <source>
        <strain evidence="2">isolate 1-1 / race 1 (BBBD)</strain>
    </source>
</reference>
<dbReference type="EnsemblFungi" id="PTTG_11052-t43_1">
    <property type="protein sequence ID" value="PTTG_11052-t43_1-p1"/>
    <property type="gene ID" value="PTTG_11052"/>
</dbReference>
<proteinExistence type="predicted"/>
<dbReference type="VEuPathDB" id="FungiDB:PTTG_11052"/>
<sequence length="67" mass="7482">MQELQNSYSKANDFLRNTGSGLQEDDIANGTTTLKIALTKICKYWDDLVSSWVHGLSQLPLHHGHIA</sequence>
<accession>A0A180FWT7</accession>
<dbReference type="AlphaFoldDB" id="A0A180FWT7"/>
<dbReference type="OrthoDB" id="2506530at2759"/>
<keyword evidence="3" id="KW-1185">Reference proteome</keyword>
<organism evidence="1">
    <name type="scientific">Puccinia triticina (isolate 1-1 / race 1 (BBBD))</name>
    <name type="common">Brown leaf rust fungus</name>
    <dbReference type="NCBI Taxonomy" id="630390"/>
    <lineage>
        <taxon>Eukaryota</taxon>
        <taxon>Fungi</taxon>
        <taxon>Dikarya</taxon>
        <taxon>Basidiomycota</taxon>
        <taxon>Pucciniomycotina</taxon>
        <taxon>Pucciniomycetes</taxon>
        <taxon>Pucciniales</taxon>
        <taxon>Pucciniaceae</taxon>
        <taxon>Puccinia</taxon>
    </lineage>
</organism>
<name>A0A180FWT7_PUCT1</name>
<dbReference type="Proteomes" id="UP000005240">
    <property type="component" value="Unassembled WGS sequence"/>
</dbReference>
<dbReference type="PANTHER" id="PTHR33324:SF2">
    <property type="entry name" value="MYB_SANT-LIKE DNA-BINDING DOMAIN-CONTAINING PROTEIN"/>
    <property type="match status" value="1"/>
</dbReference>
<evidence type="ECO:0000313" key="3">
    <source>
        <dbReference type="Proteomes" id="UP000005240"/>
    </source>
</evidence>
<evidence type="ECO:0000313" key="2">
    <source>
        <dbReference type="EnsemblFungi" id="PTTG_11052-t43_1-p1"/>
    </source>
</evidence>
<reference evidence="2 3" key="3">
    <citation type="journal article" date="2017" name="G3 (Bethesda)">
        <title>Comparative analysis highlights variable genome content of wheat rusts and divergence of the mating loci.</title>
        <authorList>
            <person name="Cuomo C.A."/>
            <person name="Bakkeren G."/>
            <person name="Khalil H.B."/>
            <person name="Panwar V."/>
            <person name="Joly D."/>
            <person name="Linning R."/>
            <person name="Sakthikumar S."/>
            <person name="Song X."/>
            <person name="Adiconis X."/>
            <person name="Fan L."/>
            <person name="Goldberg J.M."/>
            <person name="Levin J.Z."/>
            <person name="Young S."/>
            <person name="Zeng Q."/>
            <person name="Anikster Y."/>
            <person name="Bruce M."/>
            <person name="Wang M."/>
            <person name="Yin C."/>
            <person name="McCallum B."/>
            <person name="Szabo L.J."/>
            <person name="Hulbert S."/>
            <person name="Chen X."/>
            <person name="Fellers J.P."/>
        </authorList>
    </citation>
    <scope>NUCLEOTIDE SEQUENCE</scope>
    <source>
        <strain evidence="3">Isolate 1-1 / race 1 (BBBD)</strain>
        <strain evidence="2">isolate 1-1 / race 1 (BBBD)</strain>
    </source>
</reference>
<dbReference type="EMBL" id="ADAS02014511">
    <property type="protein sequence ID" value="OAV84609.1"/>
    <property type="molecule type" value="Genomic_DNA"/>
</dbReference>